<protein>
    <submittedName>
        <fullName evidence="1">Retrovirus-related pol polyprotein from transposon TNT 1-94</fullName>
    </submittedName>
</protein>
<name>A0ABQ5H166_9ASTR</name>
<evidence type="ECO:0000313" key="2">
    <source>
        <dbReference type="Proteomes" id="UP001151760"/>
    </source>
</evidence>
<gene>
    <name evidence="1" type="ORF">Tco_1055661</name>
</gene>
<reference evidence="1" key="1">
    <citation type="journal article" date="2022" name="Int. J. Mol. Sci.">
        <title>Draft Genome of Tanacetum Coccineum: Genomic Comparison of Closely Related Tanacetum-Family Plants.</title>
        <authorList>
            <person name="Yamashiro T."/>
            <person name="Shiraishi A."/>
            <person name="Nakayama K."/>
            <person name="Satake H."/>
        </authorList>
    </citation>
    <scope>NUCLEOTIDE SEQUENCE</scope>
</reference>
<dbReference type="EMBL" id="BQNB010019072">
    <property type="protein sequence ID" value="GJT81319.1"/>
    <property type="molecule type" value="Genomic_DNA"/>
</dbReference>
<accession>A0ABQ5H166</accession>
<organism evidence="1 2">
    <name type="scientific">Tanacetum coccineum</name>
    <dbReference type="NCBI Taxonomy" id="301880"/>
    <lineage>
        <taxon>Eukaryota</taxon>
        <taxon>Viridiplantae</taxon>
        <taxon>Streptophyta</taxon>
        <taxon>Embryophyta</taxon>
        <taxon>Tracheophyta</taxon>
        <taxon>Spermatophyta</taxon>
        <taxon>Magnoliopsida</taxon>
        <taxon>eudicotyledons</taxon>
        <taxon>Gunneridae</taxon>
        <taxon>Pentapetalae</taxon>
        <taxon>asterids</taxon>
        <taxon>campanulids</taxon>
        <taxon>Asterales</taxon>
        <taxon>Asteraceae</taxon>
        <taxon>Asteroideae</taxon>
        <taxon>Anthemideae</taxon>
        <taxon>Anthemidinae</taxon>
        <taxon>Tanacetum</taxon>
    </lineage>
</organism>
<dbReference type="Proteomes" id="UP001151760">
    <property type="component" value="Unassembled WGS sequence"/>
</dbReference>
<proteinExistence type="predicted"/>
<sequence>MSMMGELKLFLELQSPSGIFISQSQYAIKLLKKHGMDECVSMNIPITTKRLDADLQGTLTDQTMYHRIMEGSYLTTSRPSIFIFTYFVLLSQAHRLQSNTSKGLNGSFDHAGCKDDYKSTSGGIQFLGEKLLS</sequence>
<comment type="caution">
    <text evidence="1">The sequence shown here is derived from an EMBL/GenBank/DDBJ whole genome shotgun (WGS) entry which is preliminary data.</text>
</comment>
<keyword evidence="2" id="KW-1185">Reference proteome</keyword>
<reference evidence="1" key="2">
    <citation type="submission" date="2022-01" db="EMBL/GenBank/DDBJ databases">
        <authorList>
            <person name="Yamashiro T."/>
            <person name="Shiraishi A."/>
            <person name="Satake H."/>
            <person name="Nakayama K."/>
        </authorList>
    </citation>
    <scope>NUCLEOTIDE SEQUENCE</scope>
</reference>
<evidence type="ECO:0000313" key="1">
    <source>
        <dbReference type="EMBL" id="GJT81319.1"/>
    </source>
</evidence>